<feature type="compositionally biased region" description="Polar residues" evidence="1">
    <location>
        <begin position="88"/>
        <end position="109"/>
    </location>
</feature>
<dbReference type="EMBL" id="HBHT01023946">
    <property type="protein sequence ID" value="CAD9974958.1"/>
    <property type="molecule type" value="Transcribed_RNA"/>
</dbReference>
<proteinExistence type="predicted"/>
<dbReference type="AlphaFoldDB" id="A0A6U3BNP0"/>
<feature type="region of interest" description="Disordered" evidence="1">
    <location>
        <begin position="245"/>
        <end position="278"/>
    </location>
</feature>
<sequence length="278" mass="29537">MQKGRSSRLTDEKIEMLNRVNFVWEAQRGGPRRKRKATVMVPEKATPVEGVGPNTAKRGGHGSVRLDSNPSDERLSATNPPGAGVALLQSTQPQASQNDTSTASSGITSHWSIGGLQQAAQQQGGIHPSMLIQPSFNAAWQSNLSFSGLTPQQPSQWSLAAAAYGMALPNMLAQQQAQQLLQQRIMARPGEVGTTHQINPAALQALQSANGLVGDPARRGIISTVTQGEQAANVLSLIHQASSSNLQNPSYRAAEPATGEDPDEEEEKQSAAGRQRPT</sequence>
<accession>A0A6U3BNP0</accession>
<evidence type="ECO:0000313" key="3">
    <source>
        <dbReference type="EMBL" id="CAD9974958.1"/>
    </source>
</evidence>
<evidence type="ECO:0000313" key="2">
    <source>
        <dbReference type="EMBL" id="CAD9974956.1"/>
    </source>
</evidence>
<evidence type="ECO:0000256" key="1">
    <source>
        <dbReference type="SAM" id="MobiDB-lite"/>
    </source>
</evidence>
<reference evidence="2" key="1">
    <citation type="submission" date="2021-01" db="EMBL/GenBank/DDBJ databases">
        <authorList>
            <person name="Corre E."/>
            <person name="Pelletier E."/>
            <person name="Niang G."/>
            <person name="Scheremetjew M."/>
            <person name="Finn R."/>
            <person name="Kale V."/>
            <person name="Holt S."/>
            <person name="Cochrane G."/>
            <person name="Meng A."/>
            <person name="Brown T."/>
            <person name="Cohen L."/>
        </authorList>
    </citation>
    <scope>NUCLEOTIDE SEQUENCE</scope>
    <source>
        <strain evidence="2">CCMP125</strain>
    </source>
</reference>
<name>A0A6U3BNP0_9STRA</name>
<organism evidence="2">
    <name type="scientific">Entomoneis paludosa</name>
    <dbReference type="NCBI Taxonomy" id="265537"/>
    <lineage>
        <taxon>Eukaryota</taxon>
        <taxon>Sar</taxon>
        <taxon>Stramenopiles</taxon>
        <taxon>Ochrophyta</taxon>
        <taxon>Bacillariophyta</taxon>
        <taxon>Bacillariophyceae</taxon>
        <taxon>Bacillariophycidae</taxon>
        <taxon>Entomoneidaceae</taxon>
        <taxon>Entomoneis</taxon>
    </lineage>
</organism>
<feature type="region of interest" description="Disordered" evidence="1">
    <location>
        <begin position="26"/>
        <end position="109"/>
    </location>
</feature>
<feature type="compositionally biased region" description="Acidic residues" evidence="1">
    <location>
        <begin position="258"/>
        <end position="267"/>
    </location>
</feature>
<dbReference type="EMBL" id="HBHT01023945">
    <property type="protein sequence ID" value="CAD9974956.1"/>
    <property type="molecule type" value="Transcribed_RNA"/>
</dbReference>
<protein>
    <submittedName>
        <fullName evidence="2">Uncharacterized protein</fullName>
    </submittedName>
</protein>
<gene>
    <name evidence="2" type="ORF">APAL1065_LOCUS16078</name>
    <name evidence="3" type="ORF">APAL1065_LOCUS16079</name>
</gene>